<feature type="signal peptide" evidence="2">
    <location>
        <begin position="1"/>
        <end position="18"/>
    </location>
</feature>
<reference evidence="3" key="1">
    <citation type="journal article" date="2019" name="Nat. Commun.">
        <title>Spatiotemporal dynamics of multidrug resistant bacteria on intensive care unit surfaces.</title>
        <authorList>
            <person name="D'Souza A.W."/>
            <person name="Potter R.F."/>
            <person name="Wallace M."/>
            <person name="Shupe A."/>
            <person name="Patel S."/>
            <person name="Sun X."/>
            <person name="Gul D."/>
            <person name="Kwon J.H."/>
            <person name="Andleeb S."/>
            <person name="Burnham C.D."/>
            <person name="Dantas G."/>
        </authorList>
    </citation>
    <scope>NUCLEOTIDE SEQUENCE</scope>
    <source>
        <strain evidence="3">AJ_351</strain>
    </source>
</reference>
<reference evidence="3" key="2">
    <citation type="submission" date="2021-06" db="EMBL/GenBank/DDBJ databases">
        <authorList>
            <person name="Diorio-Toth L."/>
        </authorList>
    </citation>
    <scope>NUCLEOTIDE SEQUENCE</scope>
    <source>
        <strain evidence="3">AJ_351</strain>
    </source>
</reference>
<evidence type="ECO:0000256" key="1">
    <source>
        <dbReference type="SAM" id="MobiDB-lite"/>
    </source>
</evidence>
<dbReference type="AlphaFoldDB" id="A0A8F6MHQ5"/>
<organism evidence="3">
    <name type="scientific">Acinetobacter junii</name>
    <dbReference type="NCBI Taxonomy" id="40215"/>
    <lineage>
        <taxon>Bacteria</taxon>
        <taxon>Pseudomonadati</taxon>
        <taxon>Pseudomonadota</taxon>
        <taxon>Gammaproteobacteria</taxon>
        <taxon>Moraxellales</taxon>
        <taxon>Moraxellaceae</taxon>
        <taxon>Acinetobacter</taxon>
    </lineage>
</organism>
<feature type="compositionally biased region" description="Basic and acidic residues" evidence="1">
    <location>
        <begin position="37"/>
        <end position="46"/>
    </location>
</feature>
<feature type="chain" id="PRO_5034457051" description="Transmembrane anchored protein" evidence="2">
    <location>
        <begin position="19"/>
        <end position="46"/>
    </location>
</feature>
<name>A0A8F6MHQ5_ACIJU</name>
<dbReference type="EMBL" id="CP078018">
    <property type="protein sequence ID" value="QXR26972.1"/>
    <property type="molecule type" value="Genomic_DNA"/>
</dbReference>
<keyword evidence="2" id="KW-0732">Signal</keyword>
<protein>
    <recommendedName>
        <fullName evidence="4">Transmembrane anchored protein</fullName>
    </recommendedName>
</protein>
<accession>A0A8F6MHQ5</accession>
<feature type="region of interest" description="Disordered" evidence="1">
    <location>
        <begin position="26"/>
        <end position="46"/>
    </location>
</feature>
<dbReference type="RefSeq" id="WP_171425357.1">
    <property type="nucleotide sequence ID" value="NZ_CP078018.1"/>
</dbReference>
<sequence length="46" mass="5042">MKAIILTIMMTMPVVSFAGNCDHSWQNDKNGNSCGDRAADRRDGGR</sequence>
<gene>
    <name evidence="3" type="ORF">EGT69_011830</name>
</gene>
<evidence type="ECO:0000256" key="2">
    <source>
        <dbReference type="SAM" id="SignalP"/>
    </source>
</evidence>
<evidence type="ECO:0000313" key="3">
    <source>
        <dbReference type="EMBL" id="QXR26972.1"/>
    </source>
</evidence>
<dbReference type="Proteomes" id="UP000279359">
    <property type="component" value="Chromosome"/>
</dbReference>
<proteinExistence type="predicted"/>
<evidence type="ECO:0008006" key="4">
    <source>
        <dbReference type="Google" id="ProtNLM"/>
    </source>
</evidence>